<name>A0A2K9P6I4_9FIRM</name>
<accession>A0A2K9P6I4</accession>
<keyword evidence="1" id="KW-1133">Transmembrane helix</keyword>
<dbReference type="Proteomes" id="UP000235589">
    <property type="component" value="Chromosome"/>
</dbReference>
<evidence type="ECO:0000313" key="2">
    <source>
        <dbReference type="EMBL" id="AUO20378.1"/>
    </source>
</evidence>
<organism evidence="2 3">
    <name type="scientific">Monoglobus pectinilyticus</name>
    <dbReference type="NCBI Taxonomy" id="1981510"/>
    <lineage>
        <taxon>Bacteria</taxon>
        <taxon>Bacillati</taxon>
        <taxon>Bacillota</taxon>
        <taxon>Clostridia</taxon>
        <taxon>Monoglobales</taxon>
        <taxon>Monoglobaceae</taxon>
        <taxon>Monoglobus</taxon>
    </lineage>
</organism>
<gene>
    <name evidence="2" type="ORF">B9O19_02238</name>
</gene>
<dbReference type="AlphaFoldDB" id="A0A2K9P6I4"/>
<reference evidence="2 3" key="1">
    <citation type="submission" date="2017-04" db="EMBL/GenBank/DDBJ databases">
        <title>Monoglobus pectinilyticus 14 draft genome.</title>
        <authorList>
            <person name="Kim C."/>
            <person name="Rosendale D.I."/>
            <person name="Kelly W.J."/>
            <person name="Tannock G.W."/>
            <person name="Patchett M.L."/>
            <person name="Jordens J.Z."/>
        </authorList>
    </citation>
    <scope>NUCLEOTIDE SEQUENCE [LARGE SCALE GENOMIC DNA]</scope>
    <source>
        <strain evidence="2 3">14</strain>
    </source>
</reference>
<dbReference type="EMBL" id="CP020991">
    <property type="protein sequence ID" value="AUO20378.1"/>
    <property type="molecule type" value="Genomic_DNA"/>
</dbReference>
<keyword evidence="3" id="KW-1185">Reference proteome</keyword>
<feature type="transmembrane region" description="Helical" evidence="1">
    <location>
        <begin position="26"/>
        <end position="47"/>
    </location>
</feature>
<feature type="transmembrane region" description="Helical" evidence="1">
    <location>
        <begin position="59"/>
        <end position="80"/>
    </location>
</feature>
<keyword evidence="1" id="KW-0812">Transmembrane</keyword>
<evidence type="ECO:0000313" key="3">
    <source>
        <dbReference type="Proteomes" id="UP000235589"/>
    </source>
</evidence>
<dbReference type="RefSeq" id="WP_102366503.1">
    <property type="nucleotide sequence ID" value="NZ_CP020991.1"/>
</dbReference>
<sequence length="122" mass="14310">MYYLLSLLPILLQIFINICVSPNYNFALFVIHFVWILFGLPIYLLFVNLHYCKIKKIKYLISYINMPLILILIIGVGLIFHKINYGKFLGDVPIIIYLMEFIIPILIILIGISIHKKLLKRS</sequence>
<proteinExistence type="predicted"/>
<keyword evidence="1" id="KW-0472">Membrane</keyword>
<dbReference type="KEGG" id="mpec:B9O19_02238"/>
<protein>
    <submittedName>
        <fullName evidence="2">Uncharacterized protein</fullName>
    </submittedName>
</protein>
<dbReference type="GeneID" id="98063610"/>
<evidence type="ECO:0000256" key="1">
    <source>
        <dbReference type="SAM" id="Phobius"/>
    </source>
</evidence>
<feature type="transmembrane region" description="Helical" evidence="1">
    <location>
        <begin position="92"/>
        <end position="114"/>
    </location>
</feature>